<evidence type="ECO:0000313" key="3">
    <source>
        <dbReference type="Proteomes" id="UP000324222"/>
    </source>
</evidence>
<feature type="compositionally biased region" description="Low complexity" evidence="1">
    <location>
        <begin position="26"/>
        <end position="38"/>
    </location>
</feature>
<dbReference type="AlphaFoldDB" id="A0A5B7ENV3"/>
<organism evidence="2 3">
    <name type="scientific">Portunus trituberculatus</name>
    <name type="common">Swimming crab</name>
    <name type="synonym">Neptunus trituberculatus</name>
    <dbReference type="NCBI Taxonomy" id="210409"/>
    <lineage>
        <taxon>Eukaryota</taxon>
        <taxon>Metazoa</taxon>
        <taxon>Ecdysozoa</taxon>
        <taxon>Arthropoda</taxon>
        <taxon>Crustacea</taxon>
        <taxon>Multicrustacea</taxon>
        <taxon>Malacostraca</taxon>
        <taxon>Eumalacostraca</taxon>
        <taxon>Eucarida</taxon>
        <taxon>Decapoda</taxon>
        <taxon>Pleocyemata</taxon>
        <taxon>Brachyura</taxon>
        <taxon>Eubrachyura</taxon>
        <taxon>Portunoidea</taxon>
        <taxon>Portunidae</taxon>
        <taxon>Portuninae</taxon>
        <taxon>Portunus</taxon>
    </lineage>
</organism>
<sequence length="65" mass="6645">MNGESACQYTTPVNYYKSAEVTSLPSSSSQGQAQQGSQTRPGTDASQGTHTASLVPTCSGTSDTV</sequence>
<evidence type="ECO:0000313" key="2">
    <source>
        <dbReference type="EMBL" id="MPC34114.1"/>
    </source>
</evidence>
<dbReference type="Proteomes" id="UP000324222">
    <property type="component" value="Unassembled WGS sequence"/>
</dbReference>
<protein>
    <submittedName>
        <fullName evidence="2">Uncharacterized protein</fullName>
    </submittedName>
</protein>
<keyword evidence="3" id="KW-1185">Reference proteome</keyword>
<feature type="compositionally biased region" description="Polar residues" evidence="1">
    <location>
        <begin position="39"/>
        <end position="65"/>
    </location>
</feature>
<dbReference type="EMBL" id="VSRR010002985">
    <property type="protein sequence ID" value="MPC34114.1"/>
    <property type="molecule type" value="Genomic_DNA"/>
</dbReference>
<gene>
    <name evidence="2" type="ORF">E2C01_027493</name>
</gene>
<accession>A0A5B7ENV3</accession>
<proteinExistence type="predicted"/>
<evidence type="ECO:0000256" key="1">
    <source>
        <dbReference type="SAM" id="MobiDB-lite"/>
    </source>
</evidence>
<reference evidence="2 3" key="1">
    <citation type="submission" date="2019-05" db="EMBL/GenBank/DDBJ databases">
        <title>Another draft genome of Portunus trituberculatus and its Hox gene families provides insights of decapod evolution.</title>
        <authorList>
            <person name="Jeong J.-H."/>
            <person name="Song I."/>
            <person name="Kim S."/>
            <person name="Choi T."/>
            <person name="Kim D."/>
            <person name="Ryu S."/>
            <person name="Kim W."/>
        </authorList>
    </citation>
    <scope>NUCLEOTIDE SEQUENCE [LARGE SCALE GENOMIC DNA]</scope>
    <source>
        <tissue evidence="2">Muscle</tissue>
    </source>
</reference>
<feature type="region of interest" description="Disordered" evidence="1">
    <location>
        <begin position="20"/>
        <end position="65"/>
    </location>
</feature>
<name>A0A5B7ENV3_PORTR</name>
<comment type="caution">
    <text evidence="2">The sequence shown here is derived from an EMBL/GenBank/DDBJ whole genome shotgun (WGS) entry which is preliminary data.</text>
</comment>